<dbReference type="EMBL" id="MHUW01000007">
    <property type="protein sequence ID" value="OHA84059.1"/>
    <property type="molecule type" value="Genomic_DNA"/>
</dbReference>
<dbReference type="Proteomes" id="UP000177987">
    <property type="component" value="Unassembled WGS sequence"/>
</dbReference>
<evidence type="ECO:0000313" key="2">
    <source>
        <dbReference type="Proteomes" id="UP000177987"/>
    </source>
</evidence>
<name>A0A1G2SHD8_9BACT</name>
<sequence>MNAYHKSSIPVGILFPEIFEDILCSLLTHIPFLQMPCMHEFLVARAEFLTLWIVGVPNERGWEFLQKIKEGRDVNMSVSFPDPYTIAEDHMRRQMNYVFIDKLIEDYATSIVPRKTKLLTRK</sequence>
<comment type="caution">
    <text evidence="1">The sequence shown here is derived from an EMBL/GenBank/DDBJ whole genome shotgun (WGS) entry which is preliminary data.</text>
</comment>
<dbReference type="AlphaFoldDB" id="A0A1G2SHD8"/>
<reference evidence="1 2" key="1">
    <citation type="journal article" date="2016" name="Nat. Commun.">
        <title>Thousands of microbial genomes shed light on interconnected biogeochemical processes in an aquifer system.</title>
        <authorList>
            <person name="Anantharaman K."/>
            <person name="Brown C.T."/>
            <person name="Hug L.A."/>
            <person name="Sharon I."/>
            <person name="Castelle C.J."/>
            <person name="Probst A.J."/>
            <person name="Thomas B.C."/>
            <person name="Singh A."/>
            <person name="Wilkins M.J."/>
            <person name="Karaoz U."/>
            <person name="Brodie E.L."/>
            <person name="Williams K.H."/>
            <person name="Hubbard S.S."/>
            <person name="Banfield J.F."/>
        </authorList>
    </citation>
    <scope>NUCLEOTIDE SEQUENCE [LARGE SCALE GENOMIC DNA]</scope>
</reference>
<proteinExistence type="predicted"/>
<gene>
    <name evidence="1" type="ORF">A2937_02595</name>
</gene>
<evidence type="ECO:0000313" key="1">
    <source>
        <dbReference type="EMBL" id="OHA84059.1"/>
    </source>
</evidence>
<protein>
    <submittedName>
        <fullName evidence="1">Uncharacterized protein</fullName>
    </submittedName>
</protein>
<accession>A0A1G2SHD8</accession>
<dbReference type="STRING" id="1802727.A2937_02595"/>
<organism evidence="1 2">
    <name type="scientific">Candidatus Yonathbacteria bacterium RIFCSPLOWO2_01_FULL_47_33b</name>
    <dbReference type="NCBI Taxonomy" id="1802727"/>
    <lineage>
        <taxon>Bacteria</taxon>
        <taxon>Candidatus Yonathiibacteriota</taxon>
    </lineage>
</organism>